<dbReference type="RefSeq" id="WP_245622056.1">
    <property type="nucleotide sequence ID" value="NZ_LKST01000001.1"/>
</dbReference>
<dbReference type="NCBIfam" id="TIGR01225">
    <property type="entry name" value="hutH"/>
    <property type="match status" value="1"/>
</dbReference>
<dbReference type="SUPFAM" id="SSF48557">
    <property type="entry name" value="L-aspartase-like"/>
    <property type="match status" value="1"/>
</dbReference>
<evidence type="ECO:0000256" key="4">
    <source>
        <dbReference type="ARBA" id="ARBA00023239"/>
    </source>
</evidence>
<reference evidence="11 12" key="1">
    <citation type="submission" date="2015-10" db="EMBL/GenBank/DDBJ databases">
        <title>Corynebacteirum lowii and Corynebacterium oculi species nova, derived from human clinical disease and and emended description of Corynebacterium mastiditis.</title>
        <authorList>
            <person name="Bernard K."/>
            <person name="Pacheco A.L."/>
            <person name="Mcdougall C."/>
            <person name="Burtx T."/>
            <person name="Weibe D."/>
            <person name="Tyler S."/>
            <person name="Olson A.B."/>
            <person name="Cnockaert M."/>
            <person name="Eguchi H."/>
            <person name="Kuwahara T."/>
            <person name="Nakayama-Imaohji H."/>
            <person name="Boudewijins M."/>
            <person name="Van Hoecke F."/>
            <person name="Bernier A.-M."/>
            <person name="Vandamme P."/>
        </authorList>
    </citation>
    <scope>NUCLEOTIDE SEQUENCE [LARGE SCALE GENOMIC DNA]</scope>
    <source>
        <strain evidence="11 12">NML 130210</strain>
    </source>
</reference>
<dbReference type="PROSITE" id="PS00488">
    <property type="entry name" value="PAL_HISTIDASE"/>
    <property type="match status" value="1"/>
</dbReference>
<dbReference type="PATRIC" id="fig|1544416.3.peg.126"/>
<dbReference type="GO" id="GO:0019556">
    <property type="term" value="P:L-histidine catabolic process to glutamate and formamide"/>
    <property type="evidence" value="ECO:0007669"/>
    <property type="project" value="UniProtKB-UniPathway"/>
</dbReference>
<evidence type="ECO:0000313" key="11">
    <source>
        <dbReference type="EMBL" id="KQB84993.1"/>
    </source>
</evidence>
<dbReference type="GO" id="GO:0005737">
    <property type="term" value="C:cytoplasm"/>
    <property type="evidence" value="ECO:0007669"/>
    <property type="project" value="UniProtKB-SubCell"/>
</dbReference>
<dbReference type="NCBIfam" id="NF006871">
    <property type="entry name" value="PRK09367.1"/>
    <property type="match status" value="1"/>
</dbReference>
<proteinExistence type="inferred from homology"/>
<dbReference type="InterPro" id="IPR001106">
    <property type="entry name" value="Aromatic_Lyase"/>
</dbReference>
<keyword evidence="12" id="KW-1185">Reference proteome</keyword>
<dbReference type="FunFam" id="1.10.275.10:FF:000005">
    <property type="entry name" value="Histidine ammonia-lyase"/>
    <property type="match status" value="1"/>
</dbReference>
<name>A0A0Q1AEB1_9CORY</name>
<dbReference type="AlphaFoldDB" id="A0A0Q1AEB1"/>
<dbReference type="GO" id="GO:0019557">
    <property type="term" value="P:L-histidine catabolic process to glutamate and formate"/>
    <property type="evidence" value="ECO:0007669"/>
    <property type="project" value="UniProtKB-UniPathway"/>
</dbReference>
<evidence type="ECO:0000256" key="10">
    <source>
        <dbReference type="SAM" id="MobiDB-lite"/>
    </source>
</evidence>
<comment type="catalytic activity">
    <reaction evidence="5 8">
        <text>L-histidine = trans-urocanate + NH4(+)</text>
        <dbReference type="Rhea" id="RHEA:21232"/>
        <dbReference type="ChEBI" id="CHEBI:17771"/>
        <dbReference type="ChEBI" id="CHEBI:28938"/>
        <dbReference type="ChEBI" id="CHEBI:57595"/>
        <dbReference type="EC" id="4.3.1.3"/>
    </reaction>
</comment>
<evidence type="ECO:0000313" key="12">
    <source>
        <dbReference type="Proteomes" id="UP000050517"/>
    </source>
</evidence>
<dbReference type="InterPro" id="IPR022313">
    <property type="entry name" value="Phe/His_NH3-lyase_AS"/>
</dbReference>
<dbReference type="Pfam" id="PF00221">
    <property type="entry name" value="Lyase_aromatic"/>
    <property type="match status" value="1"/>
</dbReference>
<comment type="pathway">
    <text evidence="1 8">Amino-acid degradation; L-histidine degradation into L-glutamate; N-formimidoyl-L-glutamate from L-histidine: step 1/3.</text>
</comment>
<sequence>MPSIAASARNLAHGRSTSTEHAEQPGQPEQKQQKQTITLRPGPLTPAEVVAVARYGAPVTIPKETLEAVAATRRRVEELAADPTPVYGISTGFGALARRHIPAESRAQLQRSLVRSHAAGSGPEVEREVIRALMLLRLSTLCTGRTGVRPVVVETYAALLNSGITPIVHEYGSLGCSGDLAPLAHCALVLMGEGRARNAQGEEVSVPEALAKAGIEPLELREKEGLALINGTDGMLGQLCLALADLETLATTSDIAVAMTLEGLLGTLAVFDADLQDLRPHPGQAASAANVRAVAEGSPLLAAAAAEFSQNQVQDAYSVRCAPQVAGGFRDTLEHARAVAQRELAAAVDNPVVALDGRVTSNGNFHGAPVAYVLDFLAIVAADLASISERRTDRFLDAARNRGLPAFLAGDPGVDSGHMIAQYTQAGIVSELKRLAAPASVDSIPSSAMQEDHVSMGWAAARKLRRVVDGLTRVLAVEVLTAARATQMREGEPARGTSAAIAALREGVPGAGEDRFLAPEIEYAVDLVRFGALVAAVERAVGELK</sequence>
<evidence type="ECO:0000256" key="2">
    <source>
        <dbReference type="ARBA" id="ARBA00012994"/>
    </source>
</evidence>
<dbReference type="EMBL" id="LKST01000001">
    <property type="protein sequence ID" value="KQB84993.1"/>
    <property type="molecule type" value="Genomic_DNA"/>
</dbReference>
<accession>A0A0Q1AEB1</accession>
<keyword evidence="4 7" id="KW-0456">Lyase</keyword>
<feature type="compositionally biased region" description="Low complexity" evidence="10">
    <location>
        <begin position="24"/>
        <end position="35"/>
    </location>
</feature>
<dbReference type="InterPro" id="IPR024083">
    <property type="entry name" value="Fumarase/histidase_N"/>
</dbReference>
<evidence type="ECO:0000256" key="6">
    <source>
        <dbReference type="NCBIfam" id="TIGR01225"/>
    </source>
</evidence>
<dbReference type="STRING" id="1544416.Cocul_00126"/>
<organism evidence="11 12">
    <name type="scientific">Corynebacterium oculi</name>
    <dbReference type="NCBI Taxonomy" id="1544416"/>
    <lineage>
        <taxon>Bacteria</taxon>
        <taxon>Bacillati</taxon>
        <taxon>Actinomycetota</taxon>
        <taxon>Actinomycetes</taxon>
        <taxon>Mycobacteriales</taxon>
        <taxon>Corynebacteriaceae</taxon>
        <taxon>Corynebacterium</taxon>
    </lineage>
</organism>
<dbReference type="CDD" id="cd00332">
    <property type="entry name" value="PAL-HAL"/>
    <property type="match status" value="1"/>
</dbReference>
<protein>
    <recommendedName>
        <fullName evidence="2 6">Histidine ammonia-lyase</fullName>
        <ecNumber evidence="2 6">4.3.1.3</ecNumber>
    </recommendedName>
</protein>
<evidence type="ECO:0000256" key="9">
    <source>
        <dbReference type="RuleBase" id="RU004480"/>
    </source>
</evidence>
<dbReference type="GO" id="GO:0004397">
    <property type="term" value="F:histidine ammonia-lyase activity"/>
    <property type="evidence" value="ECO:0007669"/>
    <property type="project" value="UniProtKB-UniRule"/>
</dbReference>
<keyword evidence="3 8" id="KW-0369">Histidine metabolism</keyword>
<evidence type="ECO:0000256" key="5">
    <source>
        <dbReference type="ARBA" id="ARBA00049269"/>
    </source>
</evidence>
<dbReference type="Gene3D" id="1.20.200.10">
    <property type="entry name" value="Fumarase/aspartase (Central domain)"/>
    <property type="match status" value="1"/>
</dbReference>
<dbReference type="PANTHER" id="PTHR10362">
    <property type="entry name" value="HISTIDINE AMMONIA-LYASE"/>
    <property type="match status" value="1"/>
</dbReference>
<dbReference type="InterPro" id="IPR005921">
    <property type="entry name" value="HutH"/>
</dbReference>
<evidence type="ECO:0000256" key="8">
    <source>
        <dbReference type="RuleBase" id="RU004479"/>
    </source>
</evidence>
<dbReference type="EC" id="4.3.1.3" evidence="2 6"/>
<evidence type="ECO:0000256" key="3">
    <source>
        <dbReference type="ARBA" id="ARBA00022808"/>
    </source>
</evidence>
<comment type="subcellular location">
    <subcellularLocation>
        <location evidence="9">Cytoplasm</location>
    </subcellularLocation>
</comment>
<comment type="caution">
    <text evidence="11">The sequence shown here is derived from an EMBL/GenBank/DDBJ whole genome shotgun (WGS) entry which is preliminary data.</text>
</comment>
<comment type="similarity">
    <text evidence="7">Belongs to the PAL/histidase family.</text>
</comment>
<gene>
    <name evidence="11" type="primary">hutH</name>
    <name evidence="11" type="ORF">Cocul_00126</name>
</gene>
<evidence type="ECO:0000256" key="7">
    <source>
        <dbReference type="RuleBase" id="RU003954"/>
    </source>
</evidence>
<dbReference type="UniPathway" id="UPA00379">
    <property type="reaction ID" value="UER00549"/>
</dbReference>
<dbReference type="InterPro" id="IPR008948">
    <property type="entry name" value="L-Aspartase-like"/>
</dbReference>
<evidence type="ECO:0000256" key="1">
    <source>
        <dbReference type="ARBA" id="ARBA00005113"/>
    </source>
</evidence>
<feature type="region of interest" description="Disordered" evidence="10">
    <location>
        <begin position="1"/>
        <end position="37"/>
    </location>
</feature>
<dbReference type="Gene3D" id="1.10.275.10">
    <property type="entry name" value="Fumarase/aspartase (N-terminal domain)"/>
    <property type="match status" value="1"/>
</dbReference>
<dbReference type="Proteomes" id="UP000050517">
    <property type="component" value="Unassembled WGS sequence"/>
</dbReference>